<dbReference type="Pfam" id="PF00561">
    <property type="entry name" value="Abhydrolase_1"/>
    <property type="match status" value="1"/>
</dbReference>
<dbReference type="Gene3D" id="3.40.50.1820">
    <property type="entry name" value="alpha/beta hydrolase"/>
    <property type="match status" value="1"/>
</dbReference>
<evidence type="ECO:0000259" key="2">
    <source>
        <dbReference type="Pfam" id="PF00561"/>
    </source>
</evidence>
<keyword evidence="3" id="KW-0378">Hydrolase</keyword>
<evidence type="ECO:0000313" key="4">
    <source>
        <dbReference type="Proteomes" id="UP000309992"/>
    </source>
</evidence>
<dbReference type="InterPro" id="IPR029058">
    <property type="entry name" value="AB_hydrolase_fold"/>
</dbReference>
<keyword evidence="4" id="KW-1185">Reference proteome</keyword>
<sequence>MIAKSSGGRAVAADPTNTWRDPALGEPHEVRLPSGPVRYHDRGTGPVLVFAHGYLVNANLWRKVVPLLAEDFRCVTPDLPLGAHVVPVNRAADLSPPGIARLLADLVRELGLDDVTLIGNDSGGAYGQLVAANHPEVLGRLVLSSCETPEDTWPPSPGGFGLLKATAASAVTYRALYQPLRLRRTWRWRNTYGWLAKYPVDDRVMNSYVRPVLTRPEIRFDGRKAIGAVSARYTRDAAERLIRRRPVPVRLVWAAEDHVFPLEHAKRYATKLGAPLHTVADSYTYVTEDQPAQAAKLIAACAVDRETGP</sequence>
<feature type="region of interest" description="Disordered" evidence="1">
    <location>
        <begin position="1"/>
        <end position="26"/>
    </location>
</feature>
<name>A0ABY2S390_9PSEU</name>
<reference evidence="3 4" key="1">
    <citation type="journal article" date="2015" name="Antonie Van Leeuwenhoek">
        <title>Prauserella endophytica sp. nov., an endophytic actinobacterium isolated from Tamarix taklamakanensis.</title>
        <authorList>
            <person name="Liu J.M."/>
            <person name="Habden X."/>
            <person name="Guo L."/>
            <person name="Tuo L."/>
            <person name="Jiang Z.K."/>
            <person name="Liu S.W."/>
            <person name="Liu X.F."/>
            <person name="Chen L."/>
            <person name="Li R.F."/>
            <person name="Zhang Y.Q."/>
            <person name="Sun C.H."/>
        </authorList>
    </citation>
    <scope>NUCLEOTIDE SEQUENCE [LARGE SCALE GENOMIC DNA]</scope>
    <source>
        <strain evidence="3 4">CGMCC 4.7182</strain>
    </source>
</reference>
<proteinExistence type="predicted"/>
<dbReference type="EMBL" id="SWMS01000010">
    <property type="protein sequence ID" value="TKG69700.1"/>
    <property type="molecule type" value="Genomic_DNA"/>
</dbReference>
<feature type="domain" description="AB hydrolase-1" evidence="2">
    <location>
        <begin position="46"/>
        <end position="272"/>
    </location>
</feature>
<evidence type="ECO:0000313" key="3">
    <source>
        <dbReference type="EMBL" id="TKG69700.1"/>
    </source>
</evidence>
<dbReference type="GO" id="GO:0016787">
    <property type="term" value="F:hydrolase activity"/>
    <property type="evidence" value="ECO:0007669"/>
    <property type="project" value="UniProtKB-KW"/>
</dbReference>
<evidence type="ECO:0000256" key="1">
    <source>
        <dbReference type="SAM" id="MobiDB-lite"/>
    </source>
</evidence>
<dbReference type="PANTHER" id="PTHR43798">
    <property type="entry name" value="MONOACYLGLYCEROL LIPASE"/>
    <property type="match status" value="1"/>
</dbReference>
<gene>
    <name evidence="3" type="ORF">FCN18_19660</name>
</gene>
<protein>
    <submittedName>
        <fullName evidence="3">Alpha/beta hydrolase</fullName>
    </submittedName>
</protein>
<comment type="caution">
    <text evidence="3">The sequence shown here is derived from an EMBL/GenBank/DDBJ whole genome shotgun (WGS) entry which is preliminary data.</text>
</comment>
<dbReference type="InterPro" id="IPR000073">
    <property type="entry name" value="AB_hydrolase_1"/>
</dbReference>
<dbReference type="Proteomes" id="UP000309992">
    <property type="component" value="Unassembled WGS sequence"/>
</dbReference>
<dbReference type="InterPro" id="IPR050266">
    <property type="entry name" value="AB_hydrolase_sf"/>
</dbReference>
<accession>A0ABY2S390</accession>
<dbReference type="SUPFAM" id="SSF53474">
    <property type="entry name" value="alpha/beta-Hydrolases"/>
    <property type="match status" value="1"/>
</dbReference>
<organism evidence="3 4">
    <name type="scientific">Prauserella endophytica</name>
    <dbReference type="NCBI Taxonomy" id="1592324"/>
    <lineage>
        <taxon>Bacteria</taxon>
        <taxon>Bacillati</taxon>
        <taxon>Actinomycetota</taxon>
        <taxon>Actinomycetes</taxon>
        <taxon>Pseudonocardiales</taxon>
        <taxon>Pseudonocardiaceae</taxon>
        <taxon>Prauserella</taxon>
        <taxon>Prauserella coralliicola group</taxon>
    </lineage>
</organism>